<dbReference type="RefSeq" id="WP_199888844.1">
    <property type="nucleotide sequence ID" value="NZ_BMSZ01000012.1"/>
</dbReference>
<reference evidence="2" key="1">
    <citation type="journal article" date="2019" name="Int. J. Syst. Evol. Microbiol.">
        <title>The Global Catalogue of Microorganisms (GCM) 10K type strain sequencing project: providing services to taxonomists for standard genome sequencing and annotation.</title>
        <authorList>
            <consortium name="The Broad Institute Genomics Platform"/>
            <consortium name="The Broad Institute Genome Sequencing Center for Infectious Disease"/>
            <person name="Wu L."/>
            <person name="Ma J."/>
        </authorList>
    </citation>
    <scope>NUCLEOTIDE SEQUENCE [LARGE SCALE GENOMIC DNA]</scope>
    <source>
        <strain evidence="2">JCM 4350</strain>
    </source>
</reference>
<keyword evidence="2" id="KW-1185">Reference proteome</keyword>
<dbReference type="Proteomes" id="UP000659767">
    <property type="component" value="Unassembled WGS sequence"/>
</dbReference>
<evidence type="ECO:0000313" key="2">
    <source>
        <dbReference type="Proteomes" id="UP000659767"/>
    </source>
</evidence>
<evidence type="ECO:0008006" key="3">
    <source>
        <dbReference type="Google" id="ProtNLM"/>
    </source>
</evidence>
<proteinExistence type="predicted"/>
<protein>
    <recommendedName>
        <fullName evidence="3">Zinc finger CGNR domain-containing protein</fullName>
    </recommendedName>
</protein>
<accession>A0ABQ2TES1</accession>
<gene>
    <name evidence="1" type="ORF">GCM10010253_42940</name>
</gene>
<comment type="caution">
    <text evidence="1">The sequence shown here is derived from an EMBL/GenBank/DDBJ whole genome shotgun (WGS) entry which is preliminary data.</text>
</comment>
<name>A0ABQ2TES1_STRBA</name>
<organism evidence="1 2">
    <name type="scientific">Streptomyces badius</name>
    <dbReference type="NCBI Taxonomy" id="1941"/>
    <lineage>
        <taxon>Bacteria</taxon>
        <taxon>Bacillati</taxon>
        <taxon>Actinomycetota</taxon>
        <taxon>Actinomycetes</taxon>
        <taxon>Kitasatosporales</taxon>
        <taxon>Streptomycetaceae</taxon>
        <taxon>Streptomyces</taxon>
    </lineage>
</organism>
<evidence type="ECO:0000313" key="1">
    <source>
        <dbReference type="EMBL" id="GGS63461.1"/>
    </source>
</evidence>
<sequence length="84" mass="9452">MTDTITAPWSSEQVAALERFQTTSDMHPFTCGADRHSLSPRLVPSHSGWYCPDPACDYRQDWAHAFMADPTTWPRPAQCSPGDR</sequence>
<dbReference type="EMBL" id="BMSZ01000012">
    <property type="protein sequence ID" value="GGS63461.1"/>
    <property type="molecule type" value="Genomic_DNA"/>
</dbReference>